<feature type="non-terminal residue" evidence="1">
    <location>
        <position position="1"/>
    </location>
</feature>
<dbReference type="AlphaFoldDB" id="A0A8X6I5C8"/>
<proteinExistence type="predicted"/>
<dbReference type="EMBL" id="BMAV01024272">
    <property type="protein sequence ID" value="GFS31809.1"/>
    <property type="molecule type" value="Genomic_DNA"/>
</dbReference>
<organism evidence="1 2">
    <name type="scientific">Trichonephila inaurata madagascariensis</name>
    <dbReference type="NCBI Taxonomy" id="2747483"/>
    <lineage>
        <taxon>Eukaryota</taxon>
        <taxon>Metazoa</taxon>
        <taxon>Ecdysozoa</taxon>
        <taxon>Arthropoda</taxon>
        <taxon>Chelicerata</taxon>
        <taxon>Arachnida</taxon>
        <taxon>Araneae</taxon>
        <taxon>Araneomorphae</taxon>
        <taxon>Entelegynae</taxon>
        <taxon>Araneoidea</taxon>
        <taxon>Nephilidae</taxon>
        <taxon>Trichonephila</taxon>
        <taxon>Trichonephila inaurata</taxon>
    </lineage>
</organism>
<sequence>MNLTDLNAVIPPYIHSISTITLSSIAEHTVLSFQLIVDQDKHGKQLIKAITTGLGVSNLFMQKLEEVSPKLAMFYGDRV</sequence>
<name>A0A8X6I5C8_9ARAC</name>
<dbReference type="Proteomes" id="UP000886998">
    <property type="component" value="Unassembled WGS sequence"/>
</dbReference>
<keyword evidence="2" id="KW-1185">Reference proteome</keyword>
<evidence type="ECO:0000313" key="1">
    <source>
        <dbReference type="EMBL" id="GFS31809.1"/>
    </source>
</evidence>
<evidence type="ECO:0000313" key="2">
    <source>
        <dbReference type="Proteomes" id="UP000886998"/>
    </source>
</evidence>
<reference evidence="1" key="1">
    <citation type="submission" date="2020-08" db="EMBL/GenBank/DDBJ databases">
        <title>Multicomponent nature underlies the extraordinary mechanical properties of spider dragline silk.</title>
        <authorList>
            <person name="Kono N."/>
            <person name="Nakamura H."/>
            <person name="Mori M."/>
            <person name="Yoshida Y."/>
            <person name="Ohtoshi R."/>
            <person name="Malay A.D."/>
            <person name="Moran D.A.P."/>
            <person name="Tomita M."/>
            <person name="Numata K."/>
            <person name="Arakawa K."/>
        </authorList>
    </citation>
    <scope>NUCLEOTIDE SEQUENCE</scope>
</reference>
<comment type="caution">
    <text evidence="1">The sequence shown here is derived from an EMBL/GenBank/DDBJ whole genome shotgun (WGS) entry which is preliminary data.</text>
</comment>
<gene>
    <name evidence="1" type="ORF">TNIN_205481</name>
</gene>
<protein>
    <submittedName>
        <fullName evidence="1">Uncharacterized protein</fullName>
    </submittedName>
</protein>
<accession>A0A8X6I5C8</accession>